<feature type="compositionally biased region" description="Acidic residues" evidence="8">
    <location>
        <begin position="300"/>
        <end position="324"/>
    </location>
</feature>
<dbReference type="EMBL" id="RCHS01002836">
    <property type="protein sequence ID" value="RMX45253.1"/>
    <property type="molecule type" value="Genomic_DNA"/>
</dbReference>
<dbReference type="GO" id="GO:0005525">
    <property type="term" value="F:GTP binding"/>
    <property type="evidence" value="ECO:0007669"/>
    <property type="project" value="UniProtKB-KW"/>
</dbReference>
<dbReference type="PROSITE" id="PS51421">
    <property type="entry name" value="RAS"/>
    <property type="match status" value="1"/>
</dbReference>
<feature type="compositionally biased region" description="Acidic residues" evidence="8">
    <location>
        <begin position="279"/>
        <end position="293"/>
    </location>
</feature>
<evidence type="ECO:0000256" key="6">
    <source>
        <dbReference type="ARBA" id="ARBA00023134"/>
    </source>
</evidence>
<dbReference type="InterPro" id="IPR001806">
    <property type="entry name" value="Small_GTPase"/>
</dbReference>
<feature type="compositionally biased region" description="Basic residues" evidence="8">
    <location>
        <begin position="222"/>
        <end position="234"/>
    </location>
</feature>
<proteinExistence type="inferred from homology"/>
<comment type="caution">
    <text evidence="9">The sequence shown here is derived from an EMBL/GenBank/DDBJ whole genome shotgun (WGS) entry which is preliminary data.</text>
</comment>
<keyword evidence="7" id="KW-0449">Lipoprotein</keyword>
<keyword evidence="5" id="KW-0547">Nucleotide-binding</keyword>
<dbReference type="AlphaFoldDB" id="A0A3M6TV21"/>
<evidence type="ECO:0000256" key="8">
    <source>
        <dbReference type="SAM" id="MobiDB-lite"/>
    </source>
</evidence>
<dbReference type="GO" id="GO:0003924">
    <property type="term" value="F:GTPase activity"/>
    <property type="evidence" value="ECO:0007669"/>
    <property type="project" value="InterPro"/>
</dbReference>
<dbReference type="Proteomes" id="UP000275408">
    <property type="component" value="Unassembled WGS sequence"/>
</dbReference>
<evidence type="ECO:0000256" key="3">
    <source>
        <dbReference type="ARBA" id="ARBA00006311"/>
    </source>
</evidence>
<feature type="region of interest" description="Disordered" evidence="8">
    <location>
        <begin position="222"/>
        <end position="422"/>
    </location>
</feature>
<dbReference type="SMART" id="SM00173">
    <property type="entry name" value="RAS"/>
    <property type="match status" value="1"/>
</dbReference>
<evidence type="ECO:0000256" key="2">
    <source>
        <dbReference type="ARBA" id="ARBA00006270"/>
    </source>
</evidence>
<dbReference type="InterPro" id="IPR027417">
    <property type="entry name" value="P-loop_NTPase"/>
</dbReference>
<dbReference type="SUPFAM" id="SSF52540">
    <property type="entry name" value="P-loop containing nucleoside triphosphate hydrolases"/>
    <property type="match status" value="1"/>
</dbReference>
<dbReference type="InterPro" id="IPR004279">
    <property type="entry name" value="Perilipin"/>
</dbReference>
<keyword evidence="10" id="KW-1185">Reference proteome</keyword>
<keyword evidence="4" id="KW-0551">Lipid droplet</keyword>
<evidence type="ECO:0000313" key="9">
    <source>
        <dbReference type="EMBL" id="RMX45253.1"/>
    </source>
</evidence>
<dbReference type="Gene3D" id="3.40.50.300">
    <property type="entry name" value="P-loop containing nucleotide triphosphate hydrolases"/>
    <property type="match status" value="1"/>
</dbReference>
<dbReference type="STRING" id="46731.A0A3M6TV21"/>
<dbReference type="PANTHER" id="PTHR47980">
    <property type="entry name" value="LD44762P"/>
    <property type="match status" value="1"/>
</dbReference>
<evidence type="ECO:0000256" key="4">
    <source>
        <dbReference type="ARBA" id="ARBA00022677"/>
    </source>
</evidence>
<protein>
    <submittedName>
        <fullName evidence="9">Uncharacterized protein</fullName>
    </submittedName>
</protein>
<dbReference type="PROSITE" id="PS51419">
    <property type="entry name" value="RAB"/>
    <property type="match status" value="1"/>
</dbReference>
<dbReference type="PRINTS" id="PR00449">
    <property type="entry name" value="RASTRNSFRMNG"/>
</dbReference>
<reference evidence="9 10" key="1">
    <citation type="journal article" date="2018" name="Sci. Rep.">
        <title>Comparative analysis of the Pocillopora damicornis genome highlights role of immune system in coral evolution.</title>
        <authorList>
            <person name="Cunning R."/>
            <person name="Bay R.A."/>
            <person name="Gillette P."/>
            <person name="Baker A.C."/>
            <person name="Traylor-Knowles N."/>
        </authorList>
    </citation>
    <scope>NUCLEOTIDE SEQUENCE [LARGE SCALE GENOMIC DNA]</scope>
    <source>
        <strain evidence="9">RSMAS</strain>
        <tissue evidence="9">Whole animal</tissue>
    </source>
</reference>
<evidence type="ECO:0000256" key="7">
    <source>
        <dbReference type="ARBA" id="ARBA00023289"/>
    </source>
</evidence>
<feature type="compositionally biased region" description="Basic and acidic residues" evidence="8">
    <location>
        <begin position="333"/>
        <end position="408"/>
    </location>
</feature>
<evidence type="ECO:0000256" key="1">
    <source>
        <dbReference type="ARBA" id="ARBA00004502"/>
    </source>
</evidence>
<keyword evidence="7" id="KW-0636">Prenylation</keyword>
<comment type="similarity">
    <text evidence="2">Belongs to the small GTPase superfamily. Rab family.</text>
</comment>
<name>A0A3M6TV21_POCDA</name>
<evidence type="ECO:0000313" key="10">
    <source>
        <dbReference type="Proteomes" id="UP000275408"/>
    </source>
</evidence>
<evidence type="ECO:0000256" key="5">
    <source>
        <dbReference type="ARBA" id="ARBA00022741"/>
    </source>
</evidence>
<keyword evidence="6" id="KW-0342">GTP-binding</keyword>
<dbReference type="Pfam" id="PF00071">
    <property type="entry name" value="Ras"/>
    <property type="match status" value="1"/>
</dbReference>
<comment type="similarity">
    <text evidence="3">Belongs to the perilipin family.</text>
</comment>
<accession>A0A3M6TV21</accession>
<dbReference type="GO" id="GO:0005811">
    <property type="term" value="C:lipid droplet"/>
    <property type="evidence" value="ECO:0007669"/>
    <property type="project" value="UniProtKB-SubCell"/>
</dbReference>
<dbReference type="OrthoDB" id="376826at2759"/>
<gene>
    <name evidence="9" type="ORF">pdam_00000845</name>
</gene>
<dbReference type="FunFam" id="3.40.50.300:FF:001447">
    <property type="entry name" value="Ras-related protein Rab-1B"/>
    <property type="match status" value="1"/>
</dbReference>
<dbReference type="SMART" id="SM00175">
    <property type="entry name" value="RAB"/>
    <property type="match status" value="1"/>
</dbReference>
<organism evidence="9 10">
    <name type="scientific">Pocillopora damicornis</name>
    <name type="common">Cauliflower coral</name>
    <name type="synonym">Millepora damicornis</name>
    <dbReference type="NCBI Taxonomy" id="46731"/>
    <lineage>
        <taxon>Eukaryota</taxon>
        <taxon>Metazoa</taxon>
        <taxon>Cnidaria</taxon>
        <taxon>Anthozoa</taxon>
        <taxon>Hexacorallia</taxon>
        <taxon>Scleractinia</taxon>
        <taxon>Astrocoeniina</taxon>
        <taxon>Pocilloporidae</taxon>
        <taxon>Pocillopora</taxon>
    </lineage>
</organism>
<dbReference type="SMART" id="SM00174">
    <property type="entry name" value="RHO"/>
    <property type="match status" value="1"/>
</dbReference>
<sequence length="580" mass="65355">MAGEGDKEACVHETKRSPLQMPQVFNRLVQLPIVKSTCEKVSEMYERTKEYSLVSMVGLSAAEVSINAVVVAAKVTYTSLPSSGVMGKVKEGFEEKVFQADSMACDGLTFLEKKWPIIKDNTEQVLTIGAKKLEQSDLAEVLLTVTEAAIEYLLPPQEKCMKEGAAEAPLSQSKVDRIQGIVITRAASVPGRVTLAAIDGAKTVATWSWGISQILLQNERLGRKKNPTRSSRYKPKAEYSRIIDASQPFPVSPERKRRYDREDEDGTLIVELIHVSEDYVSDEDPDYVPDEADLEKSESSEDEDDDDEAEDREDEQGDKDETEAVEVTGSKESSPKKEEKSNPKESEEAREEMKRERNGEVKDTSKKNVSVKDEKKTENKGGEPNHSQKNDGKEVGAKNHDLSEKDAKIAANSSKKSGSPHKTEERIVLYKECFMETCVIIVFIMFVRENRTASGIMLIYDISRRRSFENIAKWLRKIDEHAKEDVTKLLIGNKCDIQHPRAVKREEGEQLADEYDMPFFETSAKENESIDEAFECVAEEMLFKFVSGWSAKEQERVTNGAVVDIKKKSRFVRKKEKTCC</sequence>
<dbReference type="InterPro" id="IPR050305">
    <property type="entry name" value="Small_GTPase_Rab"/>
</dbReference>
<comment type="subcellular location">
    <subcellularLocation>
        <location evidence="1">Lipid droplet</location>
    </subcellularLocation>
</comment>
<dbReference type="Pfam" id="PF03036">
    <property type="entry name" value="Perilipin"/>
    <property type="match status" value="1"/>
</dbReference>